<gene>
    <name evidence="3" type="ORF">BJ684DRAFT_15332</name>
</gene>
<accession>A0A4P9Y5V2</accession>
<proteinExistence type="predicted"/>
<dbReference type="OrthoDB" id="5766293at2759"/>
<dbReference type="Proteomes" id="UP000267251">
    <property type="component" value="Unassembled WGS sequence"/>
</dbReference>
<protein>
    <submittedName>
        <fullName evidence="3">Uncharacterized protein</fullName>
    </submittedName>
</protein>
<organism evidence="3 4">
    <name type="scientific">Piptocephalis cylindrospora</name>
    <dbReference type="NCBI Taxonomy" id="1907219"/>
    <lineage>
        <taxon>Eukaryota</taxon>
        <taxon>Fungi</taxon>
        <taxon>Fungi incertae sedis</taxon>
        <taxon>Zoopagomycota</taxon>
        <taxon>Zoopagomycotina</taxon>
        <taxon>Zoopagomycetes</taxon>
        <taxon>Zoopagales</taxon>
        <taxon>Piptocephalidaceae</taxon>
        <taxon>Piptocephalis</taxon>
    </lineage>
</organism>
<dbReference type="EMBL" id="KZ987849">
    <property type="protein sequence ID" value="RKP14333.1"/>
    <property type="molecule type" value="Genomic_DNA"/>
</dbReference>
<evidence type="ECO:0000256" key="2">
    <source>
        <dbReference type="SAM" id="MobiDB-lite"/>
    </source>
</evidence>
<feature type="region of interest" description="Disordered" evidence="2">
    <location>
        <begin position="1"/>
        <end position="20"/>
    </location>
</feature>
<evidence type="ECO:0000256" key="1">
    <source>
        <dbReference type="SAM" id="Coils"/>
    </source>
</evidence>
<feature type="coiled-coil region" evidence="1">
    <location>
        <begin position="615"/>
        <end position="671"/>
    </location>
</feature>
<keyword evidence="1" id="KW-0175">Coiled coil</keyword>
<evidence type="ECO:0000313" key="4">
    <source>
        <dbReference type="Proteomes" id="UP000267251"/>
    </source>
</evidence>
<reference evidence="4" key="1">
    <citation type="journal article" date="2018" name="Nat. Microbiol.">
        <title>Leveraging single-cell genomics to expand the fungal tree of life.</title>
        <authorList>
            <person name="Ahrendt S.R."/>
            <person name="Quandt C.A."/>
            <person name="Ciobanu D."/>
            <person name="Clum A."/>
            <person name="Salamov A."/>
            <person name="Andreopoulos B."/>
            <person name="Cheng J.F."/>
            <person name="Woyke T."/>
            <person name="Pelin A."/>
            <person name="Henrissat B."/>
            <person name="Reynolds N.K."/>
            <person name="Benny G.L."/>
            <person name="Smith M.E."/>
            <person name="James T.Y."/>
            <person name="Grigoriev I.V."/>
        </authorList>
    </citation>
    <scope>NUCLEOTIDE SEQUENCE [LARGE SCALE GENOMIC DNA]</scope>
</reference>
<dbReference type="AlphaFoldDB" id="A0A4P9Y5V2"/>
<evidence type="ECO:0000313" key="3">
    <source>
        <dbReference type="EMBL" id="RKP14333.1"/>
    </source>
</evidence>
<name>A0A4P9Y5V2_9FUNG</name>
<sequence length="796" mass="92364">MSLGHHHSSREPPQLISGFVPKPPSSQLIFVESYMKENDYAVLTSAEQQEKYRPEYLIYKALFFMVGLEVNDNSNTPNERCRLDNAALTYRNSAIDACREIEGVEETYAKDRLLPRTPGSLIDIYCNIIKSHPYSYSFTSLVKAFHEKIGYSDFIHGQKKRDERSRSYKTKLFLMKHVSESIRKGERSKVFLYHIRESLQGAIYYLIMDRFYLDYHTTFGSLNNMLSSLYTIMRTFFNNSRPSLDRQDKSRGRQDKKLEEAERLMLWKLAKAKDRASGLAIQDAAYSAHFPSHSEFRAPLVKNFGDLFSPKNHIPPRSYEDIVGFVKKMCDQTESFSSRMTQFLREGFGAHNVHTVGHELKTPFYRRFCSNMSLKGAWTSVNGFNWEFSKRYAMSADELKDHDSEEQIYASEAKLIGGNLERCIYKVRLIQLIQFLRPHLVQLLGYIGDWDTVIPHASKQIRTLTISTYIHSVFLNLRLPKGPITLEMYQDMLNSISDASFVTKSKETEKKALAYLQTSVPRIDQMEEEIHSYQVKADVFWNSLSPQEKGDSSSLSWKEKTELRDLSQRKETYLTRLVGRRSGRDNHLTTEEAEDFGDLAHYERRKFASLSQQQEANLTRSLSEQEEKVSEYKKELASLSLQAKYPINLFLKKKENLARRIREKKEALVHRINEKNNYLAKVTKLKEGPLINLTPQEKERLTYLSQREKSHLAENSRKVNMREPCKERANETLRRALEWASAPEEESIEKNHAKTFAEHAVALKMSLLEAHKCEPVKIFSEDLSPQAVKKALSRKS</sequence>
<keyword evidence="4" id="KW-1185">Reference proteome</keyword>